<dbReference type="EMBL" id="JALJOQ010000094">
    <property type="protein sequence ID" value="KAK9798952.1"/>
    <property type="molecule type" value="Genomic_DNA"/>
</dbReference>
<evidence type="ECO:0000313" key="4">
    <source>
        <dbReference type="Proteomes" id="UP001465755"/>
    </source>
</evidence>
<sequence length="409" mass="44745">MISQLVETSEEDSFLATARYIGDLLDEGQGRTALADTAGSQFTKESEALLAEGRYSELLTHFVGNFQLLFAKGQGKDIECCLNLLCHLLLRIDQDKVPAAAEGLAKGISAEVDSHAEIRLQALMQLHSLTPDTASRLQALLTALSYAQRAGLTSSVAITVKARLENWLKELAHRKVDERRLLLAAAELLRSTKKKGRPTHPRDAFRVTLRALNTFEGASSSEAAGVRDVAGLTLVDFARFQDIVQFDLADSPAVTQLKGDSQYGALYTLMGVLLAGDVQGLQSWLSSNAAQLESHSLSRDDLLTKARMCALLRLAHESSVITFSQVVEQLHVSEEEVEAWVVKAIGRGLLAARINQTTKQLTVTRAAHTQFQPSDWQTLRPKLALWQEHVKEIMSVVNSKQGVLGTVHG</sequence>
<dbReference type="InterPro" id="IPR036390">
    <property type="entry name" value="WH_DNA-bd_sf"/>
</dbReference>
<comment type="similarity">
    <text evidence="1">Belongs to the CSN7/EIF3M family. CSN7 subfamily.</text>
</comment>
<gene>
    <name evidence="3" type="ORF">WJX73_009042</name>
</gene>
<evidence type="ECO:0000259" key="2">
    <source>
        <dbReference type="PROSITE" id="PS50250"/>
    </source>
</evidence>
<dbReference type="Proteomes" id="UP001465755">
    <property type="component" value="Unassembled WGS sequence"/>
</dbReference>
<evidence type="ECO:0000256" key="1">
    <source>
        <dbReference type="ARBA" id="ARBA00008482"/>
    </source>
</evidence>
<feature type="domain" description="PCI" evidence="2">
    <location>
        <begin position="203"/>
        <end position="368"/>
    </location>
</feature>
<protein>
    <recommendedName>
        <fullName evidence="2">PCI domain-containing protein</fullName>
    </recommendedName>
</protein>
<comment type="caution">
    <text evidence="3">The sequence shown here is derived from an EMBL/GenBank/DDBJ whole genome shotgun (WGS) entry which is preliminary data.</text>
</comment>
<dbReference type="GO" id="GO:0005852">
    <property type="term" value="C:eukaryotic translation initiation factor 3 complex"/>
    <property type="evidence" value="ECO:0007669"/>
    <property type="project" value="TreeGrafter"/>
</dbReference>
<accession>A0AAW1NZZ7</accession>
<dbReference type="InterPro" id="IPR045237">
    <property type="entry name" value="COPS7/eIF3m"/>
</dbReference>
<dbReference type="InterPro" id="IPR000717">
    <property type="entry name" value="PCI_dom"/>
</dbReference>
<dbReference type="Pfam" id="PF01399">
    <property type="entry name" value="PCI"/>
    <property type="match status" value="1"/>
</dbReference>
<dbReference type="SUPFAM" id="SSF46785">
    <property type="entry name" value="Winged helix' DNA-binding domain"/>
    <property type="match status" value="1"/>
</dbReference>
<name>A0AAW1NZZ7_9CHLO</name>
<keyword evidence="4" id="KW-1185">Reference proteome</keyword>
<dbReference type="PANTHER" id="PTHR15350">
    <property type="entry name" value="COP9 SIGNALOSOME COMPLEX SUBUNIT 7/DENDRITIC CELL PROTEIN GA17"/>
    <property type="match status" value="1"/>
</dbReference>
<dbReference type="PANTHER" id="PTHR15350:SF2">
    <property type="entry name" value="EUKARYOTIC TRANSLATION INITIATION FACTOR 3 SUBUNIT M"/>
    <property type="match status" value="1"/>
</dbReference>
<dbReference type="SMART" id="SM00088">
    <property type="entry name" value="PINT"/>
    <property type="match status" value="1"/>
</dbReference>
<dbReference type="AlphaFoldDB" id="A0AAW1NZZ7"/>
<dbReference type="PROSITE" id="PS50250">
    <property type="entry name" value="PCI"/>
    <property type="match status" value="1"/>
</dbReference>
<evidence type="ECO:0000313" key="3">
    <source>
        <dbReference type="EMBL" id="KAK9798952.1"/>
    </source>
</evidence>
<organism evidence="3 4">
    <name type="scientific">Symbiochloris irregularis</name>
    <dbReference type="NCBI Taxonomy" id="706552"/>
    <lineage>
        <taxon>Eukaryota</taxon>
        <taxon>Viridiplantae</taxon>
        <taxon>Chlorophyta</taxon>
        <taxon>core chlorophytes</taxon>
        <taxon>Trebouxiophyceae</taxon>
        <taxon>Trebouxiales</taxon>
        <taxon>Trebouxiaceae</taxon>
        <taxon>Symbiochloris</taxon>
    </lineage>
</organism>
<proteinExistence type="inferred from homology"/>
<dbReference type="GO" id="GO:0002183">
    <property type="term" value="P:cytoplasmic translational initiation"/>
    <property type="evidence" value="ECO:0007669"/>
    <property type="project" value="TreeGrafter"/>
</dbReference>
<reference evidence="3 4" key="1">
    <citation type="journal article" date="2024" name="Nat. Commun.">
        <title>Phylogenomics reveals the evolutionary origins of lichenization in chlorophyte algae.</title>
        <authorList>
            <person name="Puginier C."/>
            <person name="Libourel C."/>
            <person name="Otte J."/>
            <person name="Skaloud P."/>
            <person name="Haon M."/>
            <person name="Grisel S."/>
            <person name="Petersen M."/>
            <person name="Berrin J.G."/>
            <person name="Delaux P.M."/>
            <person name="Dal Grande F."/>
            <person name="Keller J."/>
        </authorList>
    </citation>
    <scope>NUCLEOTIDE SEQUENCE [LARGE SCALE GENOMIC DNA]</scope>
    <source>
        <strain evidence="3 4">SAG 2036</strain>
    </source>
</reference>